<evidence type="ECO:0000313" key="10">
    <source>
        <dbReference type="EMBL" id="KAF6211994.1"/>
    </source>
</evidence>
<comment type="caution">
    <text evidence="10">The sequence shown here is derived from an EMBL/GenBank/DDBJ whole genome shotgun (WGS) entry which is preliminary data.</text>
</comment>
<evidence type="ECO:0000256" key="4">
    <source>
        <dbReference type="ARBA" id="ARBA00022723"/>
    </source>
</evidence>
<dbReference type="PANTHER" id="PTHR46030">
    <property type="entry name" value="ALPHA-KETOGLUTARATE-DEPENDENT DIOXYGENASE ALKB HOMOLOG 6"/>
    <property type="match status" value="1"/>
</dbReference>
<dbReference type="InterPro" id="IPR005123">
    <property type="entry name" value="Oxoglu/Fe-dep_dioxygenase_dom"/>
</dbReference>
<keyword evidence="11" id="KW-1185">Reference proteome</keyword>
<dbReference type="GO" id="GO:0005634">
    <property type="term" value="C:nucleus"/>
    <property type="evidence" value="ECO:0007669"/>
    <property type="project" value="UniProtKB-SubCell"/>
</dbReference>
<dbReference type="Proteomes" id="UP000466442">
    <property type="component" value="Unassembled WGS sequence"/>
</dbReference>
<evidence type="ECO:0000259" key="9">
    <source>
        <dbReference type="PROSITE" id="PS51471"/>
    </source>
</evidence>
<dbReference type="AlphaFoldDB" id="A0A8S9XTQ6"/>
<evidence type="ECO:0000256" key="3">
    <source>
        <dbReference type="ARBA" id="ARBA00007879"/>
    </source>
</evidence>
<gene>
    <name evidence="10" type="ORF">GE061_012512</name>
</gene>
<dbReference type="InterPro" id="IPR027450">
    <property type="entry name" value="AlkB-like"/>
</dbReference>
<keyword evidence="4" id="KW-0479">Metal-binding</keyword>
<keyword evidence="8" id="KW-0539">Nucleus</keyword>
<evidence type="ECO:0000256" key="2">
    <source>
        <dbReference type="ARBA" id="ARBA00004123"/>
    </source>
</evidence>
<keyword evidence="5" id="KW-0223">Dioxygenase</keyword>
<dbReference type="GO" id="GO:0046872">
    <property type="term" value="F:metal ion binding"/>
    <property type="evidence" value="ECO:0007669"/>
    <property type="project" value="UniProtKB-KW"/>
</dbReference>
<comment type="cofactor">
    <cofactor evidence="1">
        <name>Fe(2+)</name>
        <dbReference type="ChEBI" id="CHEBI:29033"/>
    </cofactor>
</comment>
<accession>A0A8S9XTQ6</accession>
<evidence type="ECO:0000256" key="7">
    <source>
        <dbReference type="ARBA" id="ARBA00023004"/>
    </source>
</evidence>
<keyword evidence="6" id="KW-0560">Oxidoreductase</keyword>
<dbReference type="Gene3D" id="2.60.120.590">
    <property type="entry name" value="Alpha-ketoglutarate-dependent dioxygenase AlkB-like"/>
    <property type="match status" value="1"/>
</dbReference>
<dbReference type="OrthoDB" id="412814at2759"/>
<comment type="subcellular location">
    <subcellularLocation>
        <location evidence="2">Nucleus</location>
    </subcellularLocation>
</comment>
<comment type="similarity">
    <text evidence="3">Belongs to the alkB family.</text>
</comment>
<evidence type="ECO:0000256" key="6">
    <source>
        <dbReference type="ARBA" id="ARBA00023002"/>
    </source>
</evidence>
<dbReference type="InterPro" id="IPR037151">
    <property type="entry name" value="AlkB-like_sf"/>
</dbReference>
<evidence type="ECO:0000256" key="1">
    <source>
        <dbReference type="ARBA" id="ARBA00001954"/>
    </source>
</evidence>
<dbReference type="EMBL" id="WIXP02000004">
    <property type="protein sequence ID" value="KAF6211994.1"/>
    <property type="molecule type" value="Genomic_DNA"/>
</dbReference>
<dbReference type="SUPFAM" id="SSF51197">
    <property type="entry name" value="Clavaminate synthase-like"/>
    <property type="match status" value="1"/>
</dbReference>
<name>A0A8S9XTQ6_APOLU</name>
<protein>
    <recommendedName>
        <fullName evidence="9">Fe2OG dioxygenase domain-containing protein</fullName>
    </recommendedName>
</protein>
<reference evidence="10" key="1">
    <citation type="journal article" date="2021" name="Mol. Ecol. Resour.">
        <title>Apolygus lucorum genome provides insights into omnivorousness and mesophyll feeding.</title>
        <authorList>
            <person name="Liu Y."/>
            <person name="Liu H."/>
            <person name="Wang H."/>
            <person name="Huang T."/>
            <person name="Liu B."/>
            <person name="Yang B."/>
            <person name="Yin L."/>
            <person name="Li B."/>
            <person name="Zhang Y."/>
            <person name="Zhang S."/>
            <person name="Jiang F."/>
            <person name="Zhang X."/>
            <person name="Ren Y."/>
            <person name="Wang B."/>
            <person name="Wang S."/>
            <person name="Lu Y."/>
            <person name="Wu K."/>
            <person name="Fan W."/>
            <person name="Wang G."/>
        </authorList>
    </citation>
    <scope>NUCLEOTIDE SEQUENCE</scope>
    <source>
        <strain evidence="10">12Hb</strain>
    </source>
</reference>
<evidence type="ECO:0000313" key="11">
    <source>
        <dbReference type="Proteomes" id="UP000466442"/>
    </source>
</evidence>
<dbReference type="PROSITE" id="PS51471">
    <property type="entry name" value="FE2OG_OXY"/>
    <property type="match status" value="1"/>
</dbReference>
<keyword evidence="7" id="KW-0408">Iron</keyword>
<dbReference type="InterPro" id="IPR032862">
    <property type="entry name" value="ALKBH6"/>
</dbReference>
<dbReference type="Pfam" id="PF13532">
    <property type="entry name" value="2OG-FeII_Oxy_2"/>
    <property type="match status" value="1"/>
</dbReference>
<organism evidence="10 11">
    <name type="scientific">Apolygus lucorum</name>
    <name type="common">Small green plant bug</name>
    <name type="synonym">Lygocoris lucorum</name>
    <dbReference type="NCBI Taxonomy" id="248454"/>
    <lineage>
        <taxon>Eukaryota</taxon>
        <taxon>Metazoa</taxon>
        <taxon>Ecdysozoa</taxon>
        <taxon>Arthropoda</taxon>
        <taxon>Hexapoda</taxon>
        <taxon>Insecta</taxon>
        <taxon>Pterygota</taxon>
        <taxon>Neoptera</taxon>
        <taxon>Paraneoptera</taxon>
        <taxon>Hemiptera</taxon>
        <taxon>Heteroptera</taxon>
        <taxon>Panheteroptera</taxon>
        <taxon>Cimicomorpha</taxon>
        <taxon>Miridae</taxon>
        <taxon>Mirini</taxon>
        <taxon>Apolygus</taxon>
    </lineage>
</organism>
<dbReference type="GO" id="GO:0051213">
    <property type="term" value="F:dioxygenase activity"/>
    <property type="evidence" value="ECO:0007669"/>
    <property type="project" value="UniProtKB-KW"/>
</dbReference>
<dbReference type="PANTHER" id="PTHR46030:SF1">
    <property type="entry name" value="ALPHA-KETOGLUTARATE-DEPENDENT DIOXYGENASE ALKB HOMOLOG 6"/>
    <property type="match status" value="1"/>
</dbReference>
<proteinExistence type="inferred from homology"/>
<evidence type="ECO:0000256" key="5">
    <source>
        <dbReference type="ARBA" id="ARBA00022964"/>
    </source>
</evidence>
<evidence type="ECO:0000256" key="8">
    <source>
        <dbReference type="ARBA" id="ARBA00023242"/>
    </source>
</evidence>
<feature type="domain" description="Fe2OG dioxygenase" evidence="9">
    <location>
        <begin position="90"/>
        <end position="200"/>
    </location>
</feature>
<sequence>MEISEFRLTNVPGELYYVPNFISEEEEKFILDKVYAAPKPKWVQLLNRRLQHWGGSPSKNGMIVEPIPSWLQNFMDRINKLYIFEDKNVQTNHVLINEYLPGQGIMPHEDGPMFYPTIATINCGSSTVLRFEKKSSEANEDDSLSLPKTAQVFLERRSLVIVKGHLYTNYLHSIEERNSDTIDSTFYGSNKKALVFQISFGCILDPPEKVVLCKIEAILVDKSAKNDSLQLSRDEKNSN</sequence>